<keyword evidence="1" id="KW-0175">Coiled coil</keyword>
<gene>
    <name evidence="3" type="ORF">ACFOSX_08110</name>
</gene>
<keyword evidence="2" id="KW-0812">Transmembrane</keyword>
<accession>A0ABV8AK98</accession>
<evidence type="ECO:0000256" key="2">
    <source>
        <dbReference type="SAM" id="Phobius"/>
    </source>
</evidence>
<comment type="caution">
    <text evidence="3">The sequence shown here is derived from an EMBL/GenBank/DDBJ whole genome shotgun (WGS) entry which is preliminary data.</text>
</comment>
<dbReference type="Pfam" id="PF19578">
    <property type="entry name" value="DUF6090"/>
    <property type="match status" value="1"/>
</dbReference>
<evidence type="ECO:0000313" key="3">
    <source>
        <dbReference type="EMBL" id="MFC3877191.1"/>
    </source>
</evidence>
<proteinExistence type="predicted"/>
<reference evidence="4" key="1">
    <citation type="journal article" date="2019" name="Int. J. Syst. Evol. Microbiol.">
        <title>The Global Catalogue of Microorganisms (GCM) 10K type strain sequencing project: providing services to taxonomists for standard genome sequencing and annotation.</title>
        <authorList>
            <consortium name="The Broad Institute Genomics Platform"/>
            <consortium name="The Broad Institute Genome Sequencing Center for Infectious Disease"/>
            <person name="Wu L."/>
            <person name="Ma J."/>
        </authorList>
    </citation>
    <scope>NUCLEOTIDE SEQUENCE [LARGE SCALE GENOMIC DNA]</scope>
    <source>
        <strain evidence="4">CECT 8979</strain>
    </source>
</reference>
<dbReference type="RefSeq" id="WP_386099009.1">
    <property type="nucleotide sequence ID" value="NZ_JBHSAT010000004.1"/>
</dbReference>
<dbReference type="InterPro" id="IPR045749">
    <property type="entry name" value="DUF6090"/>
</dbReference>
<feature type="coiled-coil region" evidence="1">
    <location>
        <begin position="56"/>
        <end position="83"/>
    </location>
</feature>
<evidence type="ECO:0000256" key="1">
    <source>
        <dbReference type="SAM" id="Coils"/>
    </source>
</evidence>
<organism evidence="3 4">
    <name type="scientific">Winogradskyella maritima</name>
    <dbReference type="NCBI Taxonomy" id="1517766"/>
    <lineage>
        <taxon>Bacteria</taxon>
        <taxon>Pseudomonadati</taxon>
        <taxon>Bacteroidota</taxon>
        <taxon>Flavobacteriia</taxon>
        <taxon>Flavobacteriales</taxon>
        <taxon>Flavobacteriaceae</taxon>
        <taxon>Winogradskyella</taxon>
    </lineage>
</organism>
<keyword evidence="2" id="KW-0472">Membrane</keyword>
<keyword evidence="4" id="KW-1185">Reference proteome</keyword>
<dbReference type="Proteomes" id="UP001595812">
    <property type="component" value="Unassembled WGS sequence"/>
</dbReference>
<feature type="transmembrane region" description="Helical" evidence="2">
    <location>
        <begin position="21"/>
        <end position="42"/>
    </location>
</feature>
<protein>
    <submittedName>
        <fullName evidence="3">DUF6090 family protein</fullName>
    </submittedName>
</protein>
<dbReference type="EMBL" id="JBHSAT010000004">
    <property type="protein sequence ID" value="MFC3877191.1"/>
    <property type="molecule type" value="Genomic_DNA"/>
</dbReference>
<name>A0ABV8AK98_9FLAO</name>
<sequence>MIKFFRQIRLKSMENKKTSRYFKYAIGEIILVVIGILIALQINNWNEIQKTNTWEKRFLKDLRNELKNDYEQLTAVYNMQINKGNANRNVLELIKTATKDDKAMIDSVYAIAQYGNRTFFPTTGVYDSALSAGKIENIKNDSLKYGILNLYNHFYKRLIYNGEVLDGVVGKVDWENKKFWSESDQTLNSWESIKSHEFKTQTEYLIAQNSVYTRIAKGNLEQIRAVMEMISNELENNQ</sequence>
<keyword evidence="2" id="KW-1133">Transmembrane helix</keyword>
<evidence type="ECO:0000313" key="4">
    <source>
        <dbReference type="Proteomes" id="UP001595812"/>
    </source>
</evidence>